<organism evidence="3 4">
    <name type="scientific">Legionella israelensis</name>
    <dbReference type="NCBI Taxonomy" id="454"/>
    <lineage>
        <taxon>Bacteria</taxon>
        <taxon>Pseudomonadati</taxon>
        <taxon>Pseudomonadota</taxon>
        <taxon>Gammaproteobacteria</taxon>
        <taxon>Legionellales</taxon>
        <taxon>Legionellaceae</taxon>
        <taxon>Legionella</taxon>
    </lineage>
</organism>
<dbReference type="Pfam" id="PF01734">
    <property type="entry name" value="Patatin"/>
    <property type="match status" value="1"/>
</dbReference>
<dbReference type="InterPro" id="IPR002641">
    <property type="entry name" value="PNPLA_dom"/>
</dbReference>
<name>A0AAX1EDG4_9GAMM</name>
<dbReference type="InterPro" id="IPR016035">
    <property type="entry name" value="Acyl_Trfase/lysoPLipase"/>
</dbReference>
<dbReference type="PANTHER" id="PTHR10728">
    <property type="entry name" value="CYTOSOLIC PHOSPHOLIPASE A2"/>
    <property type="match status" value="1"/>
</dbReference>
<dbReference type="PANTHER" id="PTHR10728:SF40">
    <property type="entry name" value="PATATIN FAMILY PROTEIN"/>
    <property type="match status" value="1"/>
</dbReference>
<feature type="domain" description="PNPLA" evidence="2">
    <location>
        <begin position="81"/>
        <end position="320"/>
    </location>
</feature>
<evidence type="ECO:0000259" key="2">
    <source>
        <dbReference type="Pfam" id="PF01734"/>
    </source>
</evidence>
<dbReference type="Gene3D" id="3.40.1090.10">
    <property type="entry name" value="Cytosolic phospholipase A2 catalytic domain"/>
    <property type="match status" value="2"/>
</dbReference>
<protein>
    <submittedName>
        <fullName evidence="3">Patatin-like phospholipase family protein</fullName>
    </submittedName>
</protein>
<proteinExistence type="predicted"/>
<evidence type="ECO:0000313" key="4">
    <source>
        <dbReference type="Proteomes" id="UP000295517"/>
    </source>
</evidence>
<dbReference type="GO" id="GO:0004623">
    <property type="term" value="F:phospholipase A2 activity"/>
    <property type="evidence" value="ECO:0007669"/>
    <property type="project" value="TreeGrafter"/>
</dbReference>
<accession>A0AAX1EDG4</accession>
<dbReference type="EMBL" id="CP038254">
    <property type="protein sequence ID" value="QBR83099.1"/>
    <property type="molecule type" value="Genomic_DNA"/>
</dbReference>
<dbReference type="PROSITE" id="PS51257">
    <property type="entry name" value="PROKAR_LIPOPROTEIN"/>
    <property type="match status" value="1"/>
</dbReference>
<dbReference type="GO" id="GO:0005829">
    <property type="term" value="C:cytosol"/>
    <property type="evidence" value="ECO:0007669"/>
    <property type="project" value="TreeGrafter"/>
</dbReference>
<dbReference type="SUPFAM" id="SSF52151">
    <property type="entry name" value="FabD/lysophospholipase-like"/>
    <property type="match status" value="1"/>
</dbReference>
<keyword evidence="1" id="KW-0443">Lipid metabolism</keyword>
<dbReference type="GO" id="GO:0046475">
    <property type="term" value="P:glycerophospholipid catabolic process"/>
    <property type="evidence" value="ECO:0007669"/>
    <property type="project" value="TreeGrafter"/>
</dbReference>
<evidence type="ECO:0000313" key="3">
    <source>
        <dbReference type="EMBL" id="QBR83099.1"/>
    </source>
</evidence>
<gene>
    <name evidence="3" type="ORF">E3983_01235</name>
</gene>
<dbReference type="AlphaFoldDB" id="A0AAX1EDG4"/>
<sequence>MQTGMRSYFFVSTFIIILLLSSCAKFIARQIQQAENQADKVYPPVKTLYPELKKSVDVKLERYKSVQTRPHQRNDMAVAIAISGGGYRAANLALGVLLGLEKIKSQGLKGNLLQEVDYFSTVSAGGLAVGFYLTKLHNYLQSKRNPPFSLQKAVNSMFWLEKEKANPLRADLMDYLYTSNKQGLTIERILNDTLLYTPEGGLAEKDIFISQKSARAVQLPYWVTNSTIYQNAAIFPFTPDVLATYRVRGFYHKQQDYIFRGSLTNPDYAFSMPVSVGLMASMSVPFAVPSTTLISEACGKECYLQLYDGGIADNLGVFTALNLLSQDKARIKLLMVIDSGKDLLQPFSQKREAPEGMSLVVRSATMTIDSTRKYLKSNLNLIAYRTLCMRDASHVVVIYFNLENYPRTQSISSKLTMTLAEQKLLIEVGKELVKKEKTLKQFLAELKKNELMIGACQPIPEKNESPNKESLPLNKKLNEKIKKKGLKVV</sequence>
<dbReference type="Proteomes" id="UP000295517">
    <property type="component" value="Chromosome"/>
</dbReference>
<reference evidence="3 4" key="1">
    <citation type="submission" date="2019-03" db="EMBL/GenBank/DDBJ databases">
        <title>Diverse conjugative elements silence natural transformation in Legionella species.</title>
        <authorList>
            <person name="Durieux I."/>
            <person name="Ginevra C."/>
            <person name="Attaiech L."/>
            <person name="Picq K."/>
            <person name="Juan P.A."/>
            <person name="Jarraud S."/>
            <person name="Charpentier X."/>
        </authorList>
    </citation>
    <scope>NUCLEOTIDE SEQUENCE [LARGE SCALE GENOMIC DNA]</scope>
    <source>
        <strain evidence="3 4">HL-0427-4011</strain>
    </source>
</reference>
<evidence type="ECO:0000256" key="1">
    <source>
        <dbReference type="ARBA" id="ARBA00023098"/>
    </source>
</evidence>